<evidence type="ECO:0000313" key="2">
    <source>
        <dbReference type="EMBL" id="GAH62287.1"/>
    </source>
</evidence>
<reference evidence="2" key="1">
    <citation type="journal article" date="2014" name="Front. Microbiol.">
        <title>High frequency of phylogenetically diverse reductive dehalogenase-homologous genes in deep subseafloor sedimentary metagenomes.</title>
        <authorList>
            <person name="Kawai M."/>
            <person name="Futagami T."/>
            <person name="Toyoda A."/>
            <person name="Takaki Y."/>
            <person name="Nishi S."/>
            <person name="Hori S."/>
            <person name="Arai W."/>
            <person name="Tsubouchi T."/>
            <person name="Morono Y."/>
            <person name="Uchiyama I."/>
            <person name="Ito T."/>
            <person name="Fujiyama A."/>
            <person name="Inagaki F."/>
            <person name="Takami H."/>
        </authorList>
    </citation>
    <scope>NUCLEOTIDE SEQUENCE</scope>
    <source>
        <strain evidence="2">Expedition CK06-06</strain>
    </source>
</reference>
<organism evidence="2">
    <name type="scientific">marine sediment metagenome</name>
    <dbReference type="NCBI Taxonomy" id="412755"/>
    <lineage>
        <taxon>unclassified sequences</taxon>
        <taxon>metagenomes</taxon>
        <taxon>ecological metagenomes</taxon>
    </lineage>
</organism>
<proteinExistence type="predicted"/>
<gene>
    <name evidence="2" type="ORF">S03H2_53741</name>
</gene>
<feature type="compositionally biased region" description="Polar residues" evidence="1">
    <location>
        <begin position="67"/>
        <end position="77"/>
    </location>
</feature>
<evidence type="ECO:0000256" key="1">
    <source>
        <dbReference type="SAM" id="MobiDB-lite"/>
    </source>
</evidence>
<name>X1GYP0_9ZZZZ</name>
<feature type="compositionally biased region" description="Basic and acidic residues" evidence="1">
    <location>
        <begin position="78"/>
        <end position="87"/>
    </location>
</feature>
<comment type="caution">
    <text evidence="2">The sequence shown here is derived from an EMBL/GenBank/DDBJ whole genome shotgun (WGS) entry which is preliminary data.</text>
</comment>
<dbReference type="AlphaFoldDB" id="X1GYP0"/>
<sequence>MPTPKLKLAFKYLTATQARKRLGLSRFQFDHRIELGIFPQPTYIDETGIQRVRYFDENWVKEAQAILESSPNTSPTSDEQRETLGED</sequence>
<feature type="region of interest" description="Disordered" evidence="1">
    <location>
        <begin position="66"/>
        <end position="87"/>
    </location>
</feature>
<evidence type="ECO:0008006" key="3">
    <source>
        <dbReference type="Google" id="ProtNLM"/>
    </source>
</evidence>
<protein>
    <recommendedName>
        <fullName evidence="3">AlpA family phage regulatory protein</fullName>
    </recommendedName>
</protein>
<accession>X1GYP0</accession>
<dbReference type="EMBL" id="BARU01034217">
    <property type="protein sequence ID" value="GAH62287.1"/>
    <property type="molecule type" value="Genomic_DNA"/>
</dbReference>